<feature type="active site" description="Proton donor" evidence="5">
    <location>
        <position position="128"/>
    </location>
</feature>
<evidence type="ECO:0000259" key="6">
    <source>
        <dbReference type="SMART" id="SM00226"/>
    </source>
</evidence>
<dbReference type="CDD" id="cd16343">
    <property type="entry name" value="LMWPTP"/>
    <property type="match status" value="1"/>
</dbReference>
<dbReference type="AlphaFoldDB" id="A0A5B8XK09"/>
<name>A0A5B8XK09_9DELT</name>
<sequence length="162" mass="18183">MMNQTPIKVMFFCLGNICRSPIAHGVFEHLVQERGLADKFDIDSSGTSGYHTGEAPDPGSQRAVKKLLGADISSQKAQRLSARHLEEFDVLVAMDANNRRDALKIAPQATIHLMRDFDSKGRGQDVPDPWGYGDSHFEDVFDMVHRSCEQLLEHLISEFQLE</sequence>
<dbReference type="InterPro" id="IPR017867">
    <property type="entry name" value="Tyr_phospatase_low_mol_wt"/>
</dbReference>
<evidence type="ECO:0000313" key="7">
    <source>
        <dbReference type="EMBL" id="QED25865.1"/>
    </source>
</evidence>
<dbReference type="InterPro" id="IPR050438">
    <property type="entry name" value="LMW_PTPase"/>
</dbReference>
<gene>
    <name evidence="7" type="ORF">FRD01_01010</name>
</gene>
<protein>
    <recommendedName>
        <fullName evidence="2">protein-tyrosine-phosphatase</fullName>
        <ecNumber evidence="2">3.1.3.48</ecNumber>
    </recommendedName>
</protein>
<dbReference type="PANTHER" id="PTHR11717:SF7">
    <property type="entry name" value="LOW MOLECULAR WEIGHT PHOSPHOTYROSINE PROTEIN PHOSPHATASE"/>
    <property type="match status" value="1"/>
</dbReference>
<dbReference type="Pfam" id="PF01451">
    <property type="entry name" value="LMWPc"/>
    <property type="match status" value="1"/>
</dbReference>
<dbReference type="PANTHER" id="PTHR11717">
    <property type="entry name" value="LOW MOLECULAR WEIGHT PROTEIN TYROSINE PHOSPHATASE"/>
    <property type="match status" value="1"/>
</dbReference>
<dbReference type="OrthoDB" id="9784339at2"/>
<organism evidence="7 8">
    <name type="scientific">Microvenator marinus</name>
    <dbReference type="NCBI Taxonomy" id="2600177"/>
    <lineage>
        <taxon>Bacteria</taxon>
        <taxon>Deltaproteobacteria</taxon>
        <taxon>Bradymonadales</taxon>
        <taxon>Microvenatoraceae</taxon>
        <taxon>Microvenator</taxon>
    </lineage>
</organism>
<proteinExistence type="inferred from homology"/>
<evidence type="ECO:0000256" key="5">
    <source>
        <dbReference type="PIRSR" id="PIRSR617867-1"/>
    </source>
</evidence>
<dbReference type="SMART" id="SM00226">
    <property type="entry name" value="LMWPc"/>
    <property type="match status" value="1"/>
</dbReference>
<dbReference type="InterPro" id="IPR036196">
    <property type="entry name" value="Ptyr_pPase_sf"/>
</dbReference>
<comment type="similarity">
    <text evidence="1">Belongs to the low molecular weight phosphotyrosine protein phosphatase family.</text>
</comment>
<dbReference type="PRINTS" id="PR00719">
    <property type="entry name" value="LMWPTPASE"/>
</dbReference>
<dbReference type="EMBL" id="CP042467">
    <property type="protein sequence ID" value="QED25865.1"/>
    <property type="molecule type" value="Genomic_DNA"/>
</dbReference>
<dbReference type="SUPFAM" id="SSF52788">
    <property type="entry name" value="Phosphotyrosine protein phosphatases I"/>
    <property type="match status" value="1"/>
</dbReference>
<feature type="active site" description="Nucleophile" evidence="5">
    <location>
        <position position="13"/>
    </location>
</feature>
<evidence type="ECO:0000256" key="4">
    <source>
        <dbReference type="ARBA" id="ARBA00022912"/>
    </source>
</evidence>
<feature type="active site" evidence="5">
    <location>
        <position position="19"/>
    </location>
</feature>
<dbReference type="Gene3D" id="3.40.50.2300">
    <property type="match status" value="1"/>
</dbReference>
<dbReference type="InterPro" id="IPR023485">
    <property type="entry name" value="Ptyr_pPase"/>
</dbReference>
<evidence type="ECO:0000313" key="8">
    <source>
        <dbReference type="Proteomes" id="UP000321595"/>
    </source>
</evidence>
<keyword evidence="3" id="KW-0378">Hydrolase</keyword>
<evidence type="ECO:0000256" key="3">
    <source>
        <dbReference type="ARBA" id="ARBA00022801"/>
    </source>
</evidence>
<evidence type="ECO:0000256" key="2">
    <source>
        <dbReference type="ARBA" id="ARBA00013064"/>
    </source>
</evidence>
<keyword evidence="4" id="KW-0904">Protein phosphatase</keyword>
<accession>A0A5B8XK09</accession>
<evidence type="ECO:0000256" key="1">
    <source>
        <dbReference type="ARBA" id="ARBA00011063"/>
    </source>
</evidence>
<reference evidence="7 8" key="1">
    <citation type="submission" date="2019-08" db="EMBL/GenBank/DDBJ databases">
        <authorList>
            <person name="Liang Q."/>
        </authorList>
    </citation>
    <scope>NUCLEOTIDE SEQUENCE [LARGE SCALE GENOMIC DNA]</scope>
    <source>
        <strain evidence="7 8">V1718</strain>
    </source>
</reference>
<feature type="domain" description="Phosphotyrosine protein phosphatase I" evidence="6">
    <location>
        <begin position="7"/>
        <end position="154"/>
    </location>
</feature>
<dbReference type="GO" id="GO:0004725">
    <property type="term" value="F:protein tyrosine phosphatase activity"/>
    <property type="evidence" value="ECO:0007669"/>
    <property type="project" value="UniProtKB-EC"/>
</dbReference>
<keyword evidence="8" id="KW-1185">Reference proteome</keyword>
<dbReference type="EC" id="3.1.3.48" evidence="2"/>
<dbReference type="KEGG" id="bbae:FRD01_01010"/>
<dbReference type="Proteomes" id="UP000321595">
    <property type="component" value="Chromosome"/>
</dbReference>